<reference evidence="2 3" key="1">
    <citation type="submission" date="2017-06" db="EMBL/GenBank/DDBJ databases">
        <authorList>
            <person name="Kim H.J."/>
            <person name="Triplett B.A."/>
        </authorList>
    </citation>
    <scope>NUCLEOTIDE SEQUENCE [LARGE SCALE GENOMIC DNA]</scope>
    <source>
        <strain evidence="2">FRACA_ARgP5</strain>
    </source>
</reference>
<proteinExistence type="predicted"/>
<gene>
    <name evidence="2" type="ORF">FRACA_10142</name>
</gene>
<protein>
    <submittedName>
        <fullName evidence="2">Uncharacterized protein</fullName>
    </submittedName>
</protein>
<organism evidence="2 3">
    <name type="scientific">Frankia canadensis</name>
    <dbReference type="NCBI Taxonomy" id="1836972"/>
    <lineage>
        <taxon>Bacteria</taxon>
        <taxon>Bacillati</taxon>
        <taxon>Actinomycetota</taxon>
        <taxon>Actinomycetes</taxon>
        <taxon>Frankiales</taxon>
        <taxon>Frankiaceae</taxon>
        <taxon>Frankia</taxon>
    </lineage>
</organism>
<feature type="region of interest" description="Disordered" evidence="1">
    <location>
        <begin position="58"/>
        <end position="81"/>
    </location>
</feature>
<dbReference type="EMBL" id="FZMO01000001">
    <property type="protein sequence ID" value="SNQ45382.1"/>
    <property type="molecule type" value="Genomic_DNA"/>
</dbReference>
<dbReference type="AlphaFoldDB" id="A0A2I2KI92"/>
<evidence type="ECO:0000313" key="2">
    <source>
        <dbReference type="EMBL" id="SNQ45382.1"/>
    </source>
</evidence>
<evidence type="ECO:0000313" key="3">
    <source>
        <dbReference type="Proteomes" id="UP000234331"/>
    </source>
</evidence>
<name>A0A2I2KI92_9ACTN</name>
<sequence>MHARRGDVGVDDRLVPMSEVATRRRRCDEVGPRVPATDEWLDAHIDAQAHRCRGHRGYVLPARPTRPQPANSHERSRHTII</sequence>
<accession>A0A2I2KI92</accession>
<dbReference type="Proteomes" id="UP000234331">
    <property type="component" value="Unassembled WGS sequence"/>
</dbReference>
<keyword evidence="3" id="KW-1185">Reference proteome</keyword>
<evidence type="ECO:0000256" key="1">
    <source>
        <dbReference type="SAM" id="MobiDB-lite"/>
    </source>
</evidence>